<gene>
    <name evidence="3" type="ORF">Dsin_022438</name>
</gene>
<sequence length="160" mass="18071">MGKGLASLHQPRGPKDARERNSYGWDSAKLRHLLLPIDRDFVRSIPVSWSGGHDSLSWHYDRNGCYSVKSGYRVALQRKLQAAAFSSSSSPSQKWWSSLWSFNVLPKVRIFIWRVCLNAVPSLANLRSRKVVADPWCPRCGVEVESGGYAFFWCGGARKV</sequence>
<evidence type="ECO:0000256" key="1">
    <source>
        <dbReference type="SAM" id="MobiDB-lite"/>
    </source>
</evidence>
<dbReference type="Pfam" id="PF13966">
    <property type="entry name" value="zf-RVT"/>
    <property type="match status" value="1"/>
</dbReference>
<organism evidence="3 4">
    <name type="scientific">Dipteronia sinensis</name>
    <dbReference type="NCBI Taxonomy" id="43782"/>
    <lineage>
        <taxon>Eukaryota</taxon>
        <taxon>Viridiplantae</taxon>
        <taxon>Streptophyta</taxon>
        <taxon>Embryophyta</taxon>
        <taxon>Tracheophyta</taxon>
        <taxon>Spermatophyta</taxon>
        <taxon>Magnoliopsida</taxon>
        <taxon>eudicotyledons</taxon>
        <taxon>Gunneridae</taxon>
        <taxon>Pentapetalae</taxon>
        <taxon>rosids</taxon>
        <taxon>malvids</taxon>
        <taxon>Sapindales</taxon>
        <taxon>Sapindaceae</taxon>
        <taxon>Hippocastanoideae</taxon>
        <taxon>Acereae</taxon>
        <taxon>Dipteronia</taxon>
    </lineage>
</organism>
<reference evidence="3" key="1">
    <citation type="journal article" date="2023" name="Plant J.">
        <title>Genome sequences and population genomics provide insights into the demographic history, inbreeding, and mutation load of two 'living fossil' tree species of Dipteronia.</title>
        <authorList>
            <person name="Feng Y."/>
            <person name="Comes H.P."/>
            <person name="Chen J."/>
            <person name="Zhu S."/>
            <person name="Lu R."/>
            <person name="Zhang X."/>
            <person name="Li P."/>
            <person name="Qiu J."/>
            <person name="Olsen K.M."/>
            <person name="Qiu Y."/>
        </authorList>
    </citation>
    <scope>NUCLEOTIDE SEQUENCE</scope>
    <source>
        <strain evidence="3">NBL</strain>
    </source>
</reference>
<dbReference type="Proteomes" id="UP001281410">
    <property type="component" value="Unassembled WGS sequence"/>
</dbReference>
<feature type="region of interest" description="Disordered" evidence="1">
    <location>
        <begin position="1"/>
        <end position="21"/>
    </location>
</feature>
<evidence type="ECO:0000259" key="2">
    <source>
        <dbReference type="Pfam" id="PF13966"/>
    </source>
</evidence>
<evidence type="ECO:0000313" key="3">
    <source>
        <dbReference type="EMBL" id="KAK3199023.1"/>
    </source>
</evidence>
<name>A0AAE0A1R4_9ROSI</name>
<dbReference type="InterPro" id="IPR026960">
    <property type="entry name" value="RVT-Znf"/>
</dbReference>
<protein>
    <recommendedName>
        <fullName evidence="2">Reverse transcriptase zinc-binding domain-containing protein</fullName>
    </recommendedName>
</protein>
<accession>A0AAE0A1R4</accession>
<feature type="domain" description="Reverse transcriptase zinc-binding" evidence="2">
    <location>
        <begin position="66"/>
        <end position="159"/>
    </location>
</feature>
<keyword evidence="4" id="KW-1185">Reference proteome</keyword>
<evidence type="ECO:0000313" key="4">
    <source>
        <dbReference type="Proteomes" id="UP001281410"/>
    </source>
</evidence>
<proteinExistence type="predicted"/>
<dbReference type="EMBL" id="JANJYJ010000007">
    <property type="protein sequence ID" value="KAK3199023.1"/>
    <property type="molecule type" value="Genomic_DNA"/>
</dbReference>
<dbReference type="AlphaFoldDB" id="A0AAE0A1R4"/>
<comment type="caution">
    <text evidence="3">The sequence shown here is derived from an EMBL/GenBank/DDBJ whole genome shotgun (WGS) entry which is preliminary data.</text>
</comment>